<organism evidence="3">
    <name type="scientific">Salmonella enterica subsp. enterica serovar Dessau</name>
    <dbReference type="NCBI Taxonomy" id="2564349"/>
    <lineage>
        <taxon>Bacteria</taxon>
        <taxon>Pseudomonadati</taxon>
        <taxon>Pseudomonadota</taxon>
        <taxon>Gammaproteobacteria</taxon>
        <taxon>Enterobacterales</taxon>
        <taxon>Enterobacteriaceae</taxon>
        <taxon>Salmonella</taxon>
    </lineage>
</organism>
<evidence type="ECO:0000256" key="1">
    <source>
        <dbReference type="ARBA" id="ARBA00022801"/>
    </source>
</evidence>
<keyword evidence="1" id="KW-0378">Hydrolase</keyword>
<dbReference type="InterPro" id="IPR009164">
    <property type="entry name" value="FBPtase_class3"/>
</dbReference>
<keyword evidence="2" id="KW-0464">Manganese</keyword>
<dbReference type="RefSeq" id="WP_219827542.1">
    <property type="nucleotide sequence ID" value="NZ_CP043765.1"/>
</dbReference>
<dbReference type="Pfam" id="PF06874">
    <property type="entry name" value="FBPase_2"/>
    <property type="match status" value="1"/>
</dbReference>
<evidence type="ECO:0000256" key="2">
    <source>
        <dbReference type="ARBA" id="ARBA00023211"/>
    </source>
</evidence>
<protein>
    <submittedName>
        <fullName evidence="3">Fructose-1,6-bisphosphatase</fullName>
    </submittedName>
</protein>
<proteinExistence type="predicted"/>
<evidence type="ECO:0000313" key="3">
    <source>
        <dbReference type="EMBL" id="QUS46991.1"/>
    </source>
</evidence>
<dbReference type="GO" id="GO:0042132">
    <property type="term" value="F:fructose 1,6-bisphosphate 1-phosphatase activity"/>
    <property type="evidence" value="ECO:0007669"/>
    <property type="project" value="InterPro"/>
</dbReference>
<sequence>MHEPPVQSDRCALSGNYRLESNPERHCKAPLAADTGNGILTLPRGTIHVVSDVHGEFQKLEHVLRNGSGSLRPLVERTFGDRLDEAGRTTLLNLVYYPRETWQRVSAKLPDAAMRATFVRETIVRELELLRRALSEDRAFCFICSLPDGGSALSGLQGRADPPSI</sequence>
<dbReference type="GO" id="GO:0006094">
    <property type="term" value="P:gluconeogenesis"/>
    <property type="evidence" value="ECO:0007669"/>
    <property type="project" value="InterPro"/>
</dbReference>
<reference evidence="3" key="1">
    <citation type="submission" date="2019-09" db="EMBL/GenBank/DDBJ databases">
        <title>Characterization of Mobilized Colistin Resistance Gene mcr-9 Carrying Colisitin Resistant Salmonella enterica serotype Senftenberg ST14.</title>
        <authorList>
            <person name="Cha M.-H."/>
            <person name="Woo G.-J."/>
        </authorList>
    </citation>
    <scope>NUCLEOTIDE SEQUENCE</scope>
    <source>
        <strain evidence="3">KUFSE-SAL0043</strain>
    </source>
</reference>
<accession>A0A8E5IMV4</accession>
<name>A0A8E5IMV4_SALET</name>
<dbReference type="AlphaFoldDB" id="A0A8E5IMV4"/>
<dbReference type="EMBL" id="CP043765">
    <property type="protein sequence ID" value="QUS46991.1"/>
    <property type="molecule type" value="Genomic_DNA"/>
</dbReference>
<gene>
    <name evidence="3" type="ORF">F1331_24070</name>
</gene>